<dbReference type="Proteomes" id="UP000254640">
    <property type="component" value="Unassembled WGS sequence"/>
</dbReference>
<protein>
    <submittedName>
        <fullName evidence="1">Transposase IS116/IS110/IS902 family</fullName>
    </submittedName>
</protein>
<keyword evidence="2" id="KW-1185">Reference proteome</keyword>
<dbReference type="PANTHER" id="PTHR33055:SF3">
    <property type="entry name" value="PUTATIVE TRANSPOSASE FOR IS117-RELATED"/>
    <property type="match status" value="1"/>
</dbReference>
<proteinExistence type="predicted"/>
<evidence type="ECO:0000313" key="1">
    <source>
        <dbReference type="EMBL" id="SUB17647.1"/>
    </source>
</evidence>
<dbReference type="GO" id="GO:0003677">
    <property type="term" value="F:DNA binding"/>
    <property type="evidence" value="ECO:0007669"/>
    <property type="project" value="InterPro"/>
</dbReference>
<dbReference type="AlphaFoldDB" id="A0A379AIK0"/>
<dbReference type="RefSeq" id="WP_052272251.1">
    <property type="nucleotide sequence ID" value="NZ_CP077366.1"/>
</dbReference>
<dbReference type="PANTHER" id="PTHR33055">
    <property type="entry name" value="TRANSPOSASE FOR INSERTION SEQUENCE ELEMENT IS1111A"/>
    <property type="match status" value="1"/>
</dbReference>
<dbReference type="GO" id="GO:0006313">
    <property type="term" value="P:DNA transposition"/>
    <property type="evidence" value="ECO:0007669"/>
    <property type="project" value="InterPro"/>
</dbReference>
<reference evidence="1 2" key="1">
    <citation type="submission" date="2018-06" db="EMBL/GenBank/DDBJ databases">
        <authorList>
            <consortium name="Pathogen Informatics"/>
            <person name="Doyle S."/>
        </authorList>
    </citation>
    <scope>NUCLEOTIDE SEQUENCE [LARGE SCALE GENOMIC DNA]</scope>
    <source>
        <strain evidence="1 2">NCTC9381</strain>
    </source>
</reference>
<dbReference type="GO" id="GO:0004803">
    <property type="term" value="F:transposase activity"/>
    <property type="evidence" value="ECO:0007669"/>
    <property type="project" value="InterPro"/>
</dbReference>
<name>A0A379AIK0_ENTAG</name>
<sequence>MIQLGVDVGKSKIDVCLLPEGPGGRKKTKVLSNGPDVARQLLEWLAVRKVALSELQVILEPTGTYHEHLAYGLHEKGLRVVVASPVRVRSFATGMGILTKNDHVDAHVLALYGALRQPEAWVPPPPAIRELKALLKRRDALREDLQREQNRLEKLHVTRFSTRVEASVTKMIAALDAELLSVQQQIDDHIDNHPDLKQDMKYLTSVKGIGKQVGSNMLAVLRGNAFSSPEQAAAWLGLVPREKRSGSSVNGRSRLTKTGPADLRAKLYLSAMTAIKHNPMLRIFYERLLKAGKAKMSALCAVMRKLVHICYAVLMKQQEFDPNYSA</sequence>
<dbReference type="InterPro" id="IPR047650">
    <property type="entry name" value="Transpos_IS110"/>
</dbReference>
<accession>A0A379AIK0</accession>
<gene>
    <name evidence="1" type="ORF">NCTC9381_03577</name>
</gene>
<organism evidence="1 2">
    <name type="scientific">Enterobacter agglomerans</name>
    <name type="common">Erwinia herbicola</name>
    <name type="synonym">Pantoea agglomerans</name>
    <dbReference type="NCBI Taxonomy" id="549"/>
    <lineage>
        <taxon>Bacteria</taxon>
        <taxon>Pseudomonadati</taxon>
        <taxon>Pseudomonadota</taxon>
        <taxon>Gammaproteobacteria</taxon>
        <taxon>Enterobacterales</taxon>
        <taxon>Erwiniaceae</taxon>
        <taxon>Pantoea</taxon>
        <taxon>Pantoea agglomerans group</taxon>
    </lineage>
</organism>
<dbReference type="EMBL" id="UGSO01000001">
    <property type="protein sequence ID" value="SUB17647.1"/>
    <property type="molecule type" value="Genomic_DNA"/>
</dbReference>
<dbReference type="InterPro" id="IPR003346">
    <property type="entry name" value="Transposase_20"/>
</dbReference>
<dbReference type="NCBIfam" id="NF033542">
    <property type="entry name" value="transpos_IS110"/>
    <property type="match status" value="1"/>
</dbReference>
<dbReference type="GeneID" id="66827039"/>
<dbReference type="Pfam" id="PF01548">
    <property type="entry name" value="DEDD_Tnp_IS110"/>
    <property type="match status" value="1"/>
</dbReference>
<evidence type="ECO:0000313" key="2">
    <source>
        <dbReference type="Proteomes" id="UP000254640"/>
    </source>
</evidence>
<dbReference type="Pfam" id="PF02371">
    <property type="entry name" value="Transposase_20"/>
    <property type="match status" value="1"/>
</dbReference>
<dbReference type="InterPro" id="IPR002525">
    <property type="entry name" value="Transp_IS110-like_N"/>
</dbReference>